<gene>
    <name evidence="6" type="ORF">ACJMK2_024692</name>
    <name evidence="7" type="ORF">ACJMK2_024697</name>
</gene>
<dbReference type="EMBL" id="JBJQND010000002">
    <property type="protein sequence ID" value="KAL3884564.1"/>
    <property type="molecule type" value="Genomic_DNA"/>
</dbReference>
<dbReference type="PROSITE" id="PS50923">
    <property type="entry name" value="SUSHI"/>
    <property type="match status" value="1"/>
</dbReference>
<dbReference type="EMBL" id="JBJQND010000002">
    <property type="protein sequence ID" value="KAL3884559.1"/>
    <property type="molecule type" value="Genomic_DNA"/>
</dbReference>
<dbReference type="SUPFAM" id="SSF57535">
    <property type="entry name" value="Complement control module/SCR domain"/>
    <property type="match status" value="1"/>
</dbReference>
<keyword evidence="1" id="KW-1015">Disulfide bond</keyword>
<proteinExistence type="predicted"/>
<evidence type="ECO:0000313" key="6">
    <source>
        <dbReference type="EMBL" id="KAL3884559.1"/>
    </source>
</evidence>
<dbReference type="AlphaFoldDB" id="A0ABD3XE62"/>
<evidence type="ECO:0000259" key="5">
    <source>
        <dbReference type="PROSITE" id="PS50923"/>
    </source>
</evidence>
<dbReference type="Gene3D" id="2.10.70.10">
    <property type="entry name" value="Complement Module, domain 1"/>
    <property type="match status" value="1"/>
</dbReference>
<keyword evidence="4" id="KW-0812">Transmembrane</keyword>
<keyword evidence="4" id="KW-0472">Membrane</keyword>
<evidence type="ECO:0000256" key="3">
    <source>
        <dbReference type="SAM" id="MobiDB-lite"/>
    </source>
</evidence>
<feature type="domain" description="Sushi" evidence="5">
    <location>
        <begin position="6"/>
        <end position="77"/>
    </location>
</feature>
<evidence type="ECO:0000256" key="2">
    <source>
        <dbReference type="PROSITE-ProRule" id="PRU00302"/>
    </source>
</evidence>
<reference evidence="7 8" key="1">
    <citation type="submission" date="2024-11" db="EMBL/GenBank/DDBJ databases">
        <title>Chromosome-level genome assembly of the freshwater bivalve Anodonta woodiana.</title>
        <authorList>
            <person name="Chen X."/>
        </authorList>
    </citation>
    <scope>NUCLEOTIDE SEQUENCE [LARGE SCALE GENOMIC DNA]</scope>
    <source>
        <strain evidence="7">MN2024</strain>
        <tissue evidence="7">Gills</tissue>
    </source>
</reference>
<dbReference type="CDD" id="cd00033">
    <property type="entry name" value="CCP"/>
    <property type="match status" value="1"/>
</dbReference>
<name>A0ABD3XE62_SINWO</name>
<evidence type="ECO:0000256" key="1">
    <source>
        <dbReference type="ARBA" id="ARBA00023157"/>
    </source>
</evidence>
<accession>A0ABD3XE62</accession>
<organism evidence="7 8">
    <name type="scientific">Sinanodonta woodiana</name>
    <name type="common">Chinese pond mussel</name>
    <name type="synonym">Anodonta woodiana</name>
    <dbReference type="NCBI Taxonomy" id="1069815"/>
    <lineage>
        <taxon>Eukaryota</taxon>
        <taxon>Metazoa</taxon>
        <taxon>Spiralia</taxon>
        <taxon>Lophotrochozoa</taxon>
        <taxon>Mollusca</taxon>
        <taxon>Bivalvia</taxon>
        <taxon>Autobranchia</taxon>
        <taxon>Heteroconchia</taxon>
        <taxon>Palaeoheterodonta</taxon>
        <taxon>Unionida</taxon>
        <taxon>Unionoidea</taxon>
        <taxon>Unionidae</taxon>
        <taxon>Unioninae</taxon>
        <taxon>Sinanodonta</taxon>
    </lineage>
</organism>
<feature type="region of interest" description="Disordered" evidence="3">
    <location>
        <begin position="186"/>
        <end position="205"/>
    </location>
</feature>
<comment type="caution">
    <text evidence="2">Lacks conserved residue(s) required for the propagation of feature annotation.</text>
</comment>
<dbReference type="InterPro" id="IPR035976">
    <property type="entry name" value="Sushi/SCR/CCP_sf"/>
</dbReference>
<sequence length="220" mass="23948">MAGNMYGCQDIKKVWNQHSSTHDVTTGASSDVIIIHSEDGPFLHLLCPNGLHLIGPASVSCLKNGQWSDTTKPYCSSVSQNGVPQSTLLLIGILAGCAALVLISVAVIVVSIVCMKRKNQRHSSSSDYLRQSMESISSTTYHSDLNNANKIASAAVNSPKDRTRPTQSEINVFPNRAFQAKETREYDQPWGHKPPVVDPPQNGTGLFPLLANAKEYRTPF</sequence>
<protein>
    <recommendedName>
        <fullName evidence="5">Sushi domain-containing protein</fullName>
    </recommendedName>
</protein>
<keyword evidence="4" id="KW-1133">Transmembrane helix</keyword>
<keyword evidence="8" id="KW-1185">Reference proteome</keyword>
<keyword evidence="2" id="KW-0768">Sushi</keyword>
<evidence type="ECO:0000313" key="8">
    <source>
        <dbReference type="Proteomes" id="UP001634394"/>
    </source>
</evidence>
<feature type="transmembrane region" description="Helical" evidence="4">
    <location>
        <begin position="88"/>
        <end position="114"/>
    </location>
</feature>
<dbReference type="Proteomes" id="UP001634394">
    <property type="component" value="Unassembled WGS sequence"/>
</dbReference>
<evidence type="ECO:0000313" key="7">
    <source>
        <dbReference type="EMBL" id="KAL3884564.1"/>
    </source>
</evidence>
<comment type="caution">
    <text evidence="7">The sequence shown here is derived from an EMBL/GenBank/DDBJ whole genome shotgun (WGS) entry which is preliminary data.</text>
</comment>
<dbReference type="InterPro" id="IPR000436">
    <property type="entry name" value="Sushi_SCR_CCP_dom"/>
</dbReference>
<evidence type="ECO:0000256" key="4">
    <source>
        <dbReference type="SAM" id="Phobius"/>
    </source>
</evidence>